<gene>
    <name evidence="10" type="ORF">SAMN04487818_11966</name>
</gene>
<evidence type="ECO:0000256" key="6">
    <source>
        <dbReference type="ARBA" id="ARBA00022989"/>
    </source>
</evidence>
<evidence type="ECO:0000313" key="11">
    <source>
        <dbReference type="Proteomes" id="UP000199051"/>
    </source>
</evidence>
<feature type="transmembrane region" description="Helical" evidence="8">
    <location>
        <begin position="68"/>
        <end position="87"/>
    </location>
</feature>
<feature type="transmembrane region" description="Helical" evidence="8">
    <location>
        <begin position="263"/>
        <end position="284"/>
    </location>
</feature>
<evidence type="ECO:0000313" key="10">
    <source>
        <dbReference type="EMBL" id="SES48397.1"/>
    </source>
</evidence>
<evidence type="ECO:0000256" key="3">
    <source>
        <dbReference type="ARBA" id="ARBA00022448"/>
    </source>
</evidence>
<dbReference type="InterPro" id="IPR004626">
    <property type="entry name" value="RarD"/>
</dbReference>
<keyword evidence="6 8" id="KW-1133">Transmembrane helix</keyword>
<proteinExistence type="inferred from homology"/>
<dbReference type="RefSeq" id="WP_092786772.1">
    <property type="nucleotide sequence ID" value="NZ_FOGI01000019.1"/>
</dbReference>
<accession>A0A1H9XRF9</accession>
<organism evidence="10 11">
    <name type="scientific">Actinokineospora terrae</name>
    <dbReference type="NCBI Taxonomy" id="155974"/>
    <lineage>
        <taxon>Bacteria</taxon>
        <taxon>Bacillati</taxon>
        <taxon>Actinomycetota</taxon>
        <taxon>Actinomycetes</taxon>
        <taxon>Pseudonocardiales</taxon>
        <taxon>Pseudonocardiaceae</taxon>
        <taxon>Actinokineospora</taxon>
    </lineage>
</organism>
<feature type="transmembrane region" description="Helical" evidence="8">
    <location>
        <begin position="36"/>
        <end position="56"/>
    </location>
</feature>
<evidence type="ECO:0000256" key="1">
    <source>
        <dbReference type="ARBA" id="ARBA00004651"/>
    </source>
</evidence>
<evidence type="ECO:0000259" key="9">
    <source>
        <dbReference type="Pfam" id="PF00892"/>
    </source>
</evidence>
<evidence type="ECO:0000256" key="8">
    <source>
        <dbReference type="SAM" id="Phobius"/>
    </source>
</evidence>
<dbReference type="PANTHER" id="PTHR22911:SF137">
    <property type="entry name" value="SOLUTE CARRIER FAMILY 35 MEMBER G2-RELATED"/>
    <property type="match status" value="1"/>
</dbReference>
<keyword evidence="3" id="KW-0813">Transport</keyword>
<evidence type="ECO:0000256" key="2">
    <source>
        <dbReference type="ARBA" id="ARBA00007362"/>
    </source>
</evidence>
<dbReference type="NCBIfam" id="TIGR00688">
    <property type="entry name" value="rarD"/>
    <property type="match status" value="1"/>
</dbReference>
<feature type="domain" description="EamA" evidence="9">
    <location>
        <begin position="6"/>
        <end position="136"/>
    </location>
</feature>
<feature type="domain" description="EamA" evidence="9">
    <location>
        <begin position="148"/>
        <end position="279"/>
    </location>
</feature>
<keyword evidence="5 8" id="KW-0812">Transmembrane</keyword>
<feature type="transmembrane region" description="Helical" evidence="8">
    <location>
        <begin position="7"/>
        <end position="24"/>
    </location>
</feature>
<reference evidence="11" key="1">
    <citation type="submission" date="2016-10" db="EMBL/GenBank/DDBJ databases">
        <authorList>
            <person name="Varghese N."/>
            <person name="Submissions S."/>
        </authorList>
    </citation>
    <scope>NUCLEOTIDE SEQUENCE [LARGE SCALE GENOMIC DNA]</scope>
    <source>
        <strain evidence="11">DSM 44260</strain>
    </source>
</reference>
<feature type="transmembrane region" description="Helical" evidence="8">
    <location>
        <begin position="239"/>
        <end position="257"/>
    </location>
</feature>
<dbReference type="InterPro" id="IPR037185">
    <property type="entry name" value="EmrE-like"/>
</dbReference>
<comment type="subcellular location">
    <subcellularLocation>
        <location evidence="1">Cell membrane</location>
        <topology evidence="1">Multi-pass membrane protein</topology>
    </subcellularLocation>
</comment>
<protein>
    <submittedName>
        <fullName evidence="10">Chloramphenicol-sensitive protein RarD</fullName>
    </submittedName>
</protein>
<dbReference type="GO" id="GO:0005886">
    <property type="term" value="C:plasma membrane"/>
    <property type="evidence" value="ECO:0007669"/>
    <property type="project" value="UniProtKB-SubCell"/>
</dbReference>
<feature type="transmembrane region" description="Helical" evidence="8">
    <location>
        <begin position="123"/>
        <end position="140"/>
    </location>
</feature>
<name>A0A1H9XRF9_9PSEU</name>
<comment type="similarity">
    <text evidence="2">Belongs to the EamA transporter family.</text>
</comment>
<dbReference type="STRING" id="155974.SAMN04487818_11966"/>
<feature type="transmembrane region" description="Helical" evidence="8">
    <location>
        <begin position="146"/>
        <end position="162"/>
    </location>
</feature>
<evidence type="ECO:0000256" key="4">
    <source>
        <dbReference type="ARBA" id="ARBA00022475"/>
    </source>
</evidence>
<keyword evidence="11" id="KW-1185">Reference proteome</keyword>
<dbReference type="PANTHER" id="PTHR22911">
    <property type="entry name" value="ACYL-MALONYL CONDENSING ENZYME-RELATED"/>
    <property type="match status" value="1"/>
</dbReference>
<dbReference type="EMBL" id="FOGI01000019">
    <property type="protein sequence ID" value="SES48397.1"/>
    <property type="molecule type" value="Genomic_DNA"/>
</dbReference>
<dbReference type="InterPro" id="IPR000620">
    <property type="entry name" value="EamA_dom"/>
</dbReference>
<evidence type="ECO:0000256" key="7">
    <source>
        <dbReference type="ARBA" id="ARBA00023136"/>
    </source>
</evidence>
<feature type="transmembrane region" description="Helical" evidence="8">
    <location>
        <begin position="203"/>
        <end position="227"/>
    </location>
</feature>
<evidence type="ECO:0000256" key="5">
    <source>
        <dbReference type="ARBA" id="ARBA00022692"/>
    </source>
</evidence>
<dbReference type="SUPFAM" id="SSF103481">
    <property type="entry name" value="Multidrug resistance efflux transporter EmrE"/>
    <property type="match status" value="2"/>
</dbReference>
<keyword evidence="4" id="KW-1003">Cell membrane</keyword>
<dbReference type="Proteomes" id="UP000199051">
    <property type="component" value="Unassembled WGS sequence"/>
</dbReference>
<dbReference type="Pfam" id="PF00892">
    <property type="entry name" value="EamA"/>
    <property type="match status" value="2"/>
</dbReference>
<sequence length="302" mass="32821">MASRQGFWLGFLAYLAWGFFPLYWPLLAPAGPVEILAHRICWSLVVVAAIVLVGRRWKHLRAINGRKLLYICVGAVTIGLNWGMYIYGVNSNQVVETALGYFINPLVTIALGVVFMGERLRPAQWIGLAVAFGAVVELTFDYGRLPWIALTLAFSFGTYGLMKKKADVGSTEGLALETAILAPLAFGYLVFTHAGGGGTFGHAGWLNAVLLAGTGLITAIPLLLFGAAATRVPMTTMGLLQYFVPIIQFGIGLLIFHERMTTARWVGFGLVWLALVIITAESLVARRRLGARRVAEPTPELV</sequence>
<feature type="transmembrane region" description="Helical" evidence="8">
    <location>
        <begin position="99"/>
        <end position="116"/>
    </location>
</feature>
<dbReference type="AlphaFoldDB" id="A0A1H9XRF9"/>
<feature type="transmembrane region" description="Helical" evidence="8">
    <location>
        <begin position="174"/>
        <end position="191"/>
    </location>
</feature>
<keyword evidence="7 8" id="KW-0472">Membrane</keyword>